<dbReference type="InterPro" id="IPR057727">
    <property type="entry name" value="WCX_dom"/>
</dbReference>
<dbReference type="Proteomes" id="UP001500235">
    <property type="component" value="Unassembled WGS sequence"/>
</dbReference>
<dbReference type="Pfam" id="PF13280">
    <property type="entry name" value="WYL"/>
    <property type="match status" value="1"/>
</dbReference>
<comment type="caution">
    <text evidence="3">The sequence shown here is derived from an EMBL/GenBank/DDBJ whole genome shotgun (WGS) entry which is preliminary data.</text>
</comment>
<sequence length="333" mass="37092">MRHYKVVRLLDLAKALASNAEGLTLDEMAHVLGANRRTVERMRDALRLVFPNVEEVSDGRLKRFRISGGLDGFMQSPSAEELAELEAAADALERGGAEARASTLRSLASKIRSAQRPSVRRKVDPDLETLRDTQLTASAPRVSSVVDESTLALLREAILSSRRLNFYYTRSDGDARRRSVEPYGFLWGQAASYLVGPEEAKSDPVLWRLDRIEEVALADYFSGPPESFSIDAYASRSFGVFQEERRNIRIRFDADIAPAARTYFFHETQEMKTLKDGSLEVCFAAGGVLEVARHVMSWGGGAEVVEPDELRQLVISELEKVRARHAADQTISS</sequence>
<dbReference type="PANTHER" id="PTHR34580:SF1">
    <property type="entry name" value="PROTEIN PAFC"/>
    <property type="match status" value="1"/>
</dbReference>
<proteinExistence type="predicted"/>
<dbReference type="PANTHER" id="PTHR34580">
    <property type="match status" value="1"/>
</dbReference>
<gene>
    <name evidence="3" type="ORF">GCM10022280_18540</name>
</gene>
<dbReference type="PROSITE" id="PS52050">
    <property type="entry name" value="WYL"/>
    <property type="match status" value="1"/>
</dbReference>
<dbReference type="RefSeq" id="WP_344707129.1">
    <property type="nucleotide sequence ID" value="NZ_BAABBQ010000001.1"/>
</dbReference>
<feature type="domain" description="WYL" evidence="1">
    <location>
        <begin position="150"/>
        <end position="216"/>
    </location>
</feature>
<name>A0ABP7T097_9SPHN</name>
<keyword evidence="4" id="KW-1185">Reference proteome</keyword>
<dbReference type="EMBL" id="BAABBQ010000001">
    <property type="protein sequence ID" value="GAA4019115.1"/>
    <property type="molecule type" value="Genomic_DNA"/>
</dbReference>
<evidence type="ECO:0000313" key="4">
    <source>
        <dbReference type="Proteomes" id="UP001500235"/>
    </source>
</evidence>
<feature type="domain" description="WCX" evidence="2">
    <location>
        <begin position="245"/>
        <end position="320"/>
    </location>
</feature>
<reference evidence="4" key="1">
    <citation type="journal article" date="2019" name="Int. J. Syst. Evol. Microbiol.">
        <title>The Global Catalogue of Microorganisms (GCM) 10K type strain sequencing project: providing services to taxonomists for standard genome sequencing and annotation.</title>
        <authorList>
            <consortium name="The Broad Institute Genomics Platform"/>
            <consortium name="The Broad Institute Genome Sequencing Center for Infectious Disease"/>
            <person name="Wu L."/>
            <person name="Ma J."/>
        </authorList>
    </citation>
    <scope>NUCLEOTIDE SEQUENCE [LARGE SCALE GENOMIC DNA]</scope>
    <source>
        <strain evidence="4">JCM 17563</strain>
    </source>
</reference>
<evidence type="ECO:0000259" key="1">
    <source>
        <dbReference type="Pfam" id="PF13280"/>
    </source>
</evidence>
<accession>A0ABP7T097</accession>
<dbReference type="InterPro" id="IPR026881">
    <property type="entry name" value="WYL_dom"/>
</dbReference>
<protein>
    <submittedName>
        <fullName evidence="3">YafY family protein</fullName>
    </submittedName>
</protein>
<organism evidence="3 4">
    <name type="scientific">Sphingomonas swuensis</name>
    <dbReference type="NCBI Taxonomy" id="977800"/>
    <lineage>
        <taxon>Bacteria</taxon>
        <taxon>Pseudomonadati</taxon>
        <taxon>Pseudomonadota</taxon>
        <taxon>Alphaproteobacteria</taxon>
        <taxon>Sphingomonadales</taxon>
        <taxon>Sphingomonadaceae</taxon>
        <taxon>Sphingomonas</taxon>
    </lineage>
</organism>
<evidence type="ECO:0000313" key="3">
    <source>
        <dbReference type="EMBL" id="GAA4019115.1"/>
    </source>
</evidence>
<evidence type="ECO:0000259" key="2">
    <source>
        <dbReference type="Pfam" id="PF25583"/>
    </source>
</evidence>
<dbReference type="InterPro" id="IPR051534">
    <property type="entry name" value="CBASS_pafABC_assoc_protein"/>
</dbReference>
<dbReference type="Pfam" id="PF25583">
    <property type="entry name" value="WCX"/>
    <property type="match status" value="1"/>
</dbReference>